<reference evidence="10 11" key="1">
    <citation type="submission" date="2023-07" db="EMBL/GenBank/DDBJ databases">
        <title>Genomic Encyclopedia of Type Strains, Phase IV (KMG-IV): sequencing the most valuable type-strain genomes for metagenomic binning, comparative biology and taxonomic classification.</title>
        <authorList>
            <person name="Goeker M."/>
        </authorList>
    </citation>
    <scope>NUCLEOTIDE SEQUENCE [LARGE SCALE GENOMIC DNA]</scope>
    <source>
        <strain evidence="10 11">DSM 22616</strain>
    </source>
</reference>
<dbReference type="InterPro" id="IPR003593">
    <property type="entry name" value="AAA+_ATPase"/>
</dbReference>
<proteinExistence type="predicted"/>
<protein>
    <submittedName>
        <fullName evidence="10">Ribose transport system ATP-binding protein</fullName>
    </submittedName>
</protein>
<dbReference type="InterPro" id="IPR027417">
    <property type="entry name" value="P-loop_NTPase"/>
</dbReference>
<evidence type="ECO:0000313" key="10">
    <source>
        <dbReference type="EMBL" id="MDQ0275357.1"/>
    </source>
</evidence>
<organism evidence="10 11">
    <name type="scientific">Peptoniphilus koenoeneniae</name>
    <dbReference type="NCBI Taxonomy" id="507751"/>
    <lineage>
        <taxon>Bacteria</taxon>
        <taxon>Bacillati</taxon>
        <taxon>Bacillota</taxon>
        <taxon>Tissierellia</taxon>
        <taxon>Tissierellales</taxon>
        <taxon>Peptoniphilaceae</taxon>
        <taxon>Peptoniphilus</taxon>
    </lineage>
</organism>
<keyword evidence="1" id="KW-0813">Transport</keyword>
<evidence type="ECO:0000256" key="3">
    <source>
        <dbReference type="ARBA" id="ARBA00022597"/>
    </source>
</evidence>
<name>A0ABU0AVS3_9FIRM</name>
<keyword evidence="2" id="KW-1003">Cell membrane</keyword>
<accession>A0ABU0AVS3</accession>
<dbReference type="PROSITE" id="PS00211">
    <property type="entry name" value="ABC_TRANSPORTER_1"/>
    <property type="match status" value="1"/>
</dbReference>
<gene>
    <name evidence="10" type="ORF">J2S72_001384</name>
</gene>
<evidence type="ECO:0000256" key="1">
    <source>
        <dbReference type="ARBA" id="ARBA00022448"/>
    </source>
</evidence>
<dbReference type="SUPFAM" id="SSF52540">
    <property type="entry name" value="P-loop containing nucleoside triphosphate hydrolases"/>
    <property type="match status" value="2"/>
</dbReference>
<dbReference type="Gene3D" id="3.40.50.300">
    <property type="entry name" value="P-loop containing nucleotide triphosphate hydrolases"/>
    <property type="match status" value="2"/>
</dbReference>
<dbReference type="InterPro" id="IPR003439">
    <property type="entry name" value="ABC_transporter-like_ATP-bd"/>
</dbReference>
<dbReference type="CDD" id="cd03215">
    <property type="entry name" value="ABC_Carb_Monos_II"/>
    <property type="match status" value="1"/>
</dbReference>
<dbReference type="GO" id="GO:0005524">
    <property type="term" value="F:ATP binding"/>
    <property type="evidence" value="ECO:0007669"/>
    <property type="project" value="UniProtKB-KW"/>
</dbReference>
<feature type="domain" description="ABC transporter" evidence="9">
    <location>
        <begin position="5"/>
        <end position="493"/>
    </location>
</feature>
<evidence type="ECO:0000256" key="8">
    <source>
        <dbReference type="ARBA" id="ARBA00023136"/>
    </source>
</evidence>
<dbReference type="RefSeq" id="WP_023054971.1">
    <property type="nucleotide sequence ID" value="NZ_JAUSTN010000007.1"/>
</dbReference>
<evidence type="ECO:0000256" key="7">
    <source>
        <dbReference type="ARBA" id="ARBA00022967"/>
    </source>
</evidence>
<keyword evidence="3" id="KW-0762">Sugar transport</keyword>
<evidence type="ECO:0000256" key="5">
    <source>
        <dbReference type="ARBA" id="ARBA00022741"/>
    </source>
</evidence>
<keyword evidence="8" id="KW-0472">Membrane</keyword>
<keyword evidence="4" id="KW-0677">Repeat</keyword>
<dbReference type="PROSITE" id="PS50893">
    <property type="entry name" value="ABC_TRANSPORTER_2"/>
    <property type="match status" value="1"/>
</dbReference>
<dbReference type="EMBL" id="JAUSTN010000007">
    <property type="protein sequence ID" value="MDQ0275357.1"/>
    <property type="molecule type" value="Genomic_DNA"/>
</dbReference>
<dbReference type="Pfam" id="PF00005">
    <property type="entry name" value="ABC_tran"/>
    <property type="match status" value="2"/>
</dbReference>
<dbReference type="InterPro" id="IPR050107">
    <property type="entry name" value="ABC_carbohydrate_import_ATPase"/>
</dbReference>
<keyword evidence="6 10" id="KW-0067">ATP-binding</keyword>
<dbReference type="PANTHER" id="PTHR43790">
    <property type="entry name" value="CARBOHYDRATE TRANSPORT ATP-BINDING PROTEIN MG119-RELATED"/>
    <property type="match status" value="1"/>
</dbReference>
<evidence type="ECO:0000256" key="4">
    <source>
        <dbReference type="ARBA" id="ARBA00022737"/>
    </source>
</evidence>
<dbReference type="Proteomes" id="UP001236559">
    <property type="component" value="Unassembled WGS sequence"/>
</dbReference>
<evidence type="ECO:0000313" key="11">
    <source>
        <dbReference type="Proteomes" id="UP001236559"/>
    </source>
</evidence>
<dbReference type="CDD" id="cd03216">
    <property type="entry name" value="ABC_Carb_Monos_I"/>
    <property type="match status" value="1"/>
</dbReference>
<keyword evidence="11" id="KW-1185">Reference proteome</keyword>
<dbReference type="PANTHER" id="PTHR43790:SF3">
    <property type="entry name" value="D-ALLOSE IMPORT ATP-BINDING PROTEIN ALSA-RELATED"/>
    <property type="match status" value="1"/>
</dbReference>
<sequence>MEPILKMNNISKSFPGVKALDKVNLNVYKGQVMALLGENGAGKSTLMKILSGAYKADQGEIILNNEKISVNSPSEATEKGIAIIHQELNLIPQLTIYENIFLGREITNSLGLLDKRAMILESKKYLEKLNLNLNPKTPVKLLSIAQQQMVEIAKALSINAQIIILDEPTDTLTEAEAQVLFTIIRELKKQEKGIIYISHKLDEIFEICDRVTVLRDGKYIDECAVQGLNIDEIIKMMVGRSLDEQFPHVECQGQEIFRVENFTNEYVKDISFSVNSGEILGISGLVGSGRTELAKTIFGFYKLDKGKMILDGKEISIKSPKDSLNKGIVYVSEDRKGESLIIGMNVGENITLSALDKFINFLSINKRKEKEESQKYIKSISIKTTGTKQKVKNLSGGNQQKVAIAKSLLTEPKLLILDEPTRGIDVGAKKEIYELLNNLKKEGKAIIIISSDMQEILGMCDRILVMNEGRKKATLSREEASQEKIMTYIMEVEEEK</sequence>
<dbReference type="InterPro" id="IPR017871">
    <property type="entry name" value="ABC_transporter-like_CS"/>
</dbReference>
<keyword evidence="5" id="KW-0547">Nucleotide-binding</keyword>
<keyword evidence="7" id="KW-1278">Translocase</keyword>
<evidence type="ECO:0000256" key="6">
    <source>
        <dbReference type="ARBA" id="ARBA00022840"/>
    </source>
</evidence>
<evidence type="ECO:0000256" key="2">
    <source>
        <dbReference type="ARBA" id="ARBA00022475"/>
    </source>
</evidence>
<evidence type="ECO:0000259" key="9">
    <source>
        <dbReference type="PROSITE" id="PS50893"/>
    </source>
</evidence>
<comment type="caution">
    <text evidence="10">The sequence shown here is derived from an EMBL/GenBank/DDBJ whole genome shotgun (WGS) entry which is preliminary data.</text>
</comment>
<dbReference type="SMART" id="SM00382">
    <property type="entry name" value="AAA"/>
    <property type="match status" value="2"/>
</dbReference>